<dbReference type="Pfam" id="PF15073">
    <property type="entry name" value="SPATA48"/>
    <property type="match status" value="1"/>
</dbReference>
<proteinExistence type="predicted"/>
<organism evidence="1 2">
    <name type="scientific">Carassius auratus</name>
    <name type="common">Goldfish</name>
    <dbReference type="NCBI Taxonomy" id="7957"/>
    <lineage>
        <taxon>Eukaryota</taxon>
        <taxon>Metazoa</taxon>
        <taxon>Chordata</taxon>
        <taxon>Craniata</taxon>
        <taxon>Vertebrata</taxon>
        <taxon>Euteleostomi</taxon>
        <taxon>Actinopterygii</taxon>
        <taxon>Neopterygii</taxon>
        <taxon>Teleostei</taxon>
        <taxon>Ostariophysi</taxon>
        <taxon>Cypriniformes</taxon>
        <taxon>Cyprinidae</taxon>
        <taxon>Cyprininae</taxon>
        <taxon>Carassius</taxon>
    </lineage>
</organism>
<dbReference type="PANTHER" id="PTHR34759:SF1">
    <property type="entry name" value="SPERMATOGENESIS-ASSOCIATED PROTEIN 48"/>
    <property type="match status" value="1"/>
</dbReference>
<dbReference type="AlphaFoldDB" id="A0A6P6QMS2"/>
<evidence type="ECO:0000313" key="1">
    <source>
        <dbReference type="Proteomes" id="UP000515129"/>
    </source>
</evidence>
<dbReference type="PANTHER" id="PTHR34759">
    <property type="entry name" value="SPERMATOGENESIS-ASSOCIATED PROTEIN 48"/>
    <property type="match status" value="1"/>
</dbReference>
<dbReference type="InterPro" id="IPR027867">
    <property type="entry name" value="SPATA48"/>
</dbReference>
<evidence type="ECO:0000313" key="2">
    <source>
        <dbReference type="RefSeq" id="XP_026134743.1"/>
    </source>
</evidence>
<keyword evidence="1" id="KW-1185">Reference proteome</keyword>
<dbReference type="RefSeq" id="XP_026134743.1">
    <property type="nucleotide sequence ID" value="XM_026278958.1"/>
</dbReference>
<accession>A0A6P6QMS2</accession>
<name>A0A6P6QMS2_CARAU</name>
<sequence>MKRSVQCAPPAVVVGSEGWRDAILRAEDLLLQTHADLHSSTRCCSHRAGTFTSRLPQLTAYSVNSSVDEEHNESDFEKKEELRFKFIGSMDAEPSVLSASPAARRYIYTSAAQRAYEDVDWDFKLPPRHKPPSTTLEKMADPVSQRFVLKRYHSRPELWQHQSMSKIRPYTFILALNNICDLAVLYSGTVGSENMDSVDVPGEDFIPLTVLRTTIPPHTPASYRTTIPGYTGKARFDRPRTSGVSLPSLPYTPQTAGVCPRFTALHRSAACVSDWRCVNRVVQHHLVEPNMMFMAELCSGHLIKQTG</sequence>
<dbReference type="GeneID" id="113112959"/>
<protein>
    <submittedName>
        <fullName evidence="2">Spermatogenesis-associated protein 48 isoform X3</fullName>
    </submittedName>
</protein>
<reference evidence="2" key="1">
    <citation type="submission" date="2025-08" db="UniProtKB">
        <authorList>
            <consortium name="RefSeq"/>
        </authorList>
    </citation>
    <scope>IDENTIFICATION</scope>
    <source>
        <strain evidence="2">Wakin</strain>
        <tissue evidence="2">Muscle</tissue>
    </source>
</reference>
<gene>
    <name evidence="2" type="primary">LOC113112959</name>
</gene>
<dbReference type="Proteomes" id="UP000515129">
    <property type="component" value="Chromosome 13"/>
</dbReference>